<dbReference type="SMART" id="SM00131">
    <property type="entry name" value="KU"/>
    <property type="match status" value="1"/>
</dbReference>
<keyword evidence="6" id="KW-0732">Signal</keyword>
<dbReference type="GeneID" id="115620532"/>
<dbReference type="Gene3D" id="4.10.410.10">
    <property type="entry name" value="Pancreatic trypsin inhibitor Kunitz domain"/>
    <property type="match status" value="1"/>
</dbReference>
<dbReference type="Proteomes" id="UP000504634">
    <property type="component" value="Unplaced"/>
</dbReference>
<dbReference type="PANTHER" id="PTHR10083">
    <property type="entry name" value="KUNITZ-TYPE PROTEASE INHIBITOR-RELATED"/>
    <property type="match status" value="1"/>
</dbReference>
<dbReference type="FunFam" id="4.10.410.10:FF:000020">
    <property type="entry name" value="Collagen, type VI, alpha 3"/>
    <property type="match status" value="1"/>
</dbReference>
<gene>
    <name evidence="9" type="primary">LOC115620532</name>
</gene>
<evidence type="ECO:0000256" key="6">
    <source>
        <dbReference type="SAM" id="SignalP"/>
    </source>
</evidence>
<dbReference type="PANTHER" id="PTHR10083:SF217">
    <property type="entry name" value="BOOPHILIN-H2"/>
    <property type="match status" value="1"/>
</dbReference>
<dbReference type="PRINTS" id="PR00759">
    <property type="entry name" value="BASICPTASE"/>
</dbReference>
<reference evidence="9" key="1">
    <citation type="submission" date="2025-08" db="UniProtKB">
        <authorList>
            <consortium name="RefSeq"/>
        </authorList>
    </citation>
    <scope>IDENTIFICATION</scope>
    <source>
        <strain evidence="9">11010-0011.00</strain>
        <tissue evidence="9">Whole body</tissue>
    </source>
</reference>
<evidence type="ECO:0000256" key="3">
    <source>
        <dbReference type="ARBA" id="ARBA00022690"/>
    </source>
</evidence>
<accession>A0A6J2T451</accession>
<comment type="subcellular location">
    <subcellularLocation>
        <location evidence="1">Secreted</location>
    </subcellularLocation>
</comment>
<evidence type="ECO:0000256" key="5">
    <source>
        <dbReference type="ARBA" id="ARBA00023157"/>
    </source>
</evidence>
<evidence type="ECO:0000313" key="8">
    <source>
        <dbReference type="Proteomes" id="UP000504634"/>
    </source>
</evidence>
<dbReference type="GO" id="GO:0005615">
    <property type="term" value="C:extracellular space"/>
    <property type="evidence" value="ECO:0007669"/>
    <property type="project" value="TreeGrafter"/>
</dbReference>
<proteinExistence type="predicted"/>
<dbReference type="SUPFAM" id="SSF57362">
    <property type="entry name" value="BPTI-like"/>
    <property type="match status" value="1"/>
</dbReference>
<protein>
    <submittedName>
        <fullName evidence="9">Kunitz-type serine protease inhibitor spermatin-like</fullName>
    </submittedName>
</protein>
<organism evidence="8 9">
    <name type="scientific">Drosophila lebanonensis</name>
    <name type="common">Fruit fly</name>
    <name type="synonym">Scaptodrosophila lebanonensis</name>
    <dbReference type="NCBI Taxonomy" id="7225"/>
    <lineage>
        <taxon>Eukaryota</taxon>
        <taxon>Metazoa</taxon>
        <taxon>Ecdysozoa</taxon>
        <taxon>Arthropoda</taxon>
        <taxon>Hexapoda</taxon>
        <taxon>Insecta</taxon>
        <taxon>Pterygota</taxon>
        <taxon>Neoptera</taxon>
        <taxon>Endopterygota</taxon>
        <taxon>Diptera</taxon>
        <taxon>Brachycera</taxon>
        <taxon>Muscomorpha</taxon>
        <taxon>Ephydroidea</taxon>
        <taxon>Drosophilidae</taxon>
        <taxon>Scaptodrosophila</taxon>
    </lineage>
</organism>
<keyword evidence="4 9" id="KW-0722">Serine protease inhibitor</keyword>
<dbReference type="AlphaFoldDB" id="A0A6J2T451"/>
<dbReference type="InterPro" id="IPR002223">
    <property type="entry name" value="Kunitz_BPTI"/>
</dbReference>
<dbReference type="CDD" id="cd00109">
    <property type="entry name" value="Kunitz-type"/>
    <property type="match status" value="1"/>
</dbReference>
<sequence length="108" mass="12778">MYSGLCVVLMLVLLQCACQANVWDDYQLETNKAICELPPDYGRCSKYTKMWYYDNERRRCKTFIYSVCGGNANRFYTKRECEEFCRYDASVETENAFIRVGSFMHVRP</sequence>
<evidence type="ECO:0000256" key="4">
    <source>
        <dbReference type="ARBA" id="ARBA00022900"/>
    </source>
</evidence>
<evidence type="ECO:0000259" key="7">
    <source>
        <dbReference type="PROSITE" id="PS50279"/>
    </source>
</evidence>
<dbReference type="RefSeq" id="XP_030369667.1">
    <property type="nucleotide sequence ID" value="XM_030513807.1"/>
</dbReference>
<keyword evidence="5" id="KW-1015">Disulfide bond</keyword>
<feature type="chain" id="PRO_5026950065" evidence="6">
    <location>
        <begin position="21"/>
        <end position="108"/>
    </location>
</feature>
<evidence type="ECO:0000256" key="1">
    <source>
        <dbReference type="ARBA" id="ARBA00004613"/>
    </source>
</evidence>
<dbReference type="OrthoDB" id="4473401at2759"/>
<feature type="signal peptide" evidence="6">
    <location>
        <begin position="1"/>
        <end position="20"/>
    </location>
</feature>
<evidence type="ECO:0000256" key="2">
    <source>
        <dbReference type="ARBA" id="ARBA00022525"/>
    </source>
</evidence>
<dbReference type="InterPro" id="IPR036880">
    <property type="entry name" value="Kunitz_BPTI_sf"/>
</dbReference>
<dbReference type="InterPro" id="IPR050098">
    <property type="entry name" value="TFPI/VKTCI-like"/>
</dbReference>
<name>A0A6J2T451_DROLE</name>
<keyword evidence="8" id="KW-1185">Reference proteome</keyword>
<evidence type="ECO:0000313" key="9">
    <source>
        <dbReference type="RefSeq" id="XP_030369667.1"/>
    </source>
</evidence>
<keyword evidence="3 9" id="KW-0646">Protease inhibitor</keyword>
<feature type="domain" description="BPTI/Kunitz inhibitor" evidence="7">
    <location>
        <begin position="35"/>
        <end position="85"/>
    </location>
</feature>
<dbReference type="GO" id="GO:0004867">
    <property type="term" value="F:serine-type endopeptidase inhibitor activity"/>
    <property type="evidence" value="ECO:0007669"/>
    <property type="project" value="UniProtKB-KW"/>
</dbReference>
<keyword evidence="2" id="KW-0964">Secreted</keyword>
<dbReference type="Pfam" id="PF00014">
    <property type="entry name" value="Kunitz_BPTI"/>
    <property type="match status" value="1"/>
</dbReference>
<dbReference type="PROSITE" id="PS50279">
    <property type="entry name" value="BPTI_KUNITZ_2"/>
    <property type="match status" value="1"/>
</dbReference>